<dbReference type="Pfam" id="PF00293">
    <property type="entry name" value="NUDIX"/>
    <property type="match status" value="1"/>
</dbReference>
<comment type="cofactor">
    <cofactor evidence="1 6">
        <name>Mg(2+)</name>
        <dbReference type="ChEBI" id="CHEBI:18420"/>
    </cofactor>
</comment>
<evidence type="ECO:0000256" key="6">
    <source>
        <dbReference type="RuleBase" id="RU364043"/>
    </source>
</evidence>
<dbReference type="STRING" id="716816.BST96_17760"/>
<keyword evidence="6" id="KW-0460">Magnesium</keyword>
<sequence length="146" mass="16911">MDWQPHVTVATVIEKDGKYLLVEERCNGELVFNQPAGHLDPNETLEQAAVRETFEETGWHIELQGVVGVALYTSPHNQVTYHRTTFYANALEHDQQQPLDDGIEQAVWMSYEEMLASSDRMRSNLVIKCIEQYQQGHRYPIEMVFE</sequence>
<dbReference type="GO" id="GO:0017111">
    <property type="term" value="F:ribonucleoside triphosphate phosphatase activity"/>
    <property type="evidence" value="ECO:0007669"/>
    <property type="project" value="InterPro"/>
</dbReference>
<dbReference type="GO" id="GO:0017110">
    <property type="term" value="F:nucleoside diphosphate phosphatase activity"/>
    <property type="evidence" value="ECO:0007669"/>
    <property type="project" value="InterPro"/>
</dbReference>
<dbReference type="InterPro" id="IPR033713">
    <property type="entry name" value="NudJ"/>
</dbReference>
<evidence type="ECO:0000256" key="3">
    <source>
        <dbReference type="ARBA" id="ARBA00011245"/>
    </source>
</evidence>
<evidence type="ECO:0000313" key="8">
    <source>
        <dbReference type="EMBL" id="ARN75790.1"/>
    </source>
</evidence>
<gene>
    <name evidence="6" type="primary">nudJ</name>
    <name evidence="8" type="ORF">BST96_17760</name>
</gene>
<dbReference type="InterPro" id="IPR015797">
    <property type="entry name" value="NUDIX_hydrolase-like_dom_sf"/>
</dbReference>
<dbReference type="Gene3D" id="3.90.79.10">
    <property type="entry name" value="Nucleoside Triphosphate Pyrophosphohydrolase"/>
    <property type="match status" value="1"/>
</dbReference>
<dbReference type="InterPro" id="IPR000086">
    <property type="entry name" value="NUDIX_hydrolase_dom"/>
</dbReference>
<dbReference type="EMBL" id="CP019343">
    <property type="protein sequence ID" value="ARN75790.1"/>
    <property type="molecule type" value="Genomic_DNA"/>
</dbReference>
<evidence type="ECO:0000313" key="9">
    <source>
        <dbReference type="Proteomes" id="UP000193450"/>
    </source>
</evidence>
<evidence type="ECO:0000259" key="7">
    <source>
        <dbReference type="PROSITE" id="PS51462"/>
    </source>
</evidence>
<dbReference type="CDD" id="cd03675">
    <property type="entry name" value="NUDIX_Hydrolase"/>
    <property type="match status" value="1"/>
</dbReference>
<dbReference type="PROSITE" id="PS00893">
    <property type="entry name" value="NUDIX_BOX"/>
    <property type="match status" value="1"/>
</dbReference>
<protein>
    <recommendedName>
        <fullName evidence="4 6">Phosphatase NudJ</fullName>
        <ecNumber evidence="6">3.6.1.-</ecNumber>
    </recommendedName>
</protein>
<evidence type="ECO:0000256" key="1">
    <source>
        <dbReference type="ARBA" id="ARBA00001946"/>
    </source>
</evidence>
<keyword evidence="5 6" id="KW-0378">Hydrolase</keyword>
<keyword evidence="9" id="KW-1185">Reference proteome</keyword>
<dbReference type="InterPro" id="IPR020084">
    <property type="entry name" value="NUDIX_hydrolase_CS"/>
</dbReference>
<dbReference type="PROSITE" id="PS51462">
    <property type="entry name" value="NUDIX"/>
    <property type="match status" value="1"/>
</dbReference>
<dbReference type="KEGG" id="osg:BST96_17760"/>
<evidence type="ECO:0000256" key="2">
    <source>
        <dbReference type="ARBA" id="ARBA00007608"/>
    </source>
</evidence>
<name>A0A1X9NCN8_9GAMM</name>
<evidence type="ECO:0000256" key="5">
    <source>
        <dbReference type="ARBA" id="ARBA00022801"/>
    </source>
</evidence>
<reference evidence="8 9" key="1">
    <citation type="submission" date="2016-11" db="EMBL/GenBank/DDBJ databases">
        <title>Trade-off between light-utilization and light-protection in marine flavobacteria.</title>
        <authorList>
            <person name="Kumagai Y."/>
        </authorList>
    </citation>
    <scope>NUCLEOTIDE SEQUENCE [LARGE SCALE GENOMIC DNA]</scope>
    <source>
        <strain evidence="8 9">NBRC 107125</strain>
    </source>
</reference>
<feature type="domain" description="Nudix hydrolase" evidence="7">
    <location>
        <begin position="2"/>
        <end position="134"/>
    </location>
</feature>
<organism evidence="8 9">
    <name type="scientific">Oceanicoccus sagamiensis</name>
    <dbReference type="NCBI Taxonomy" id="716816"/>
    <lineage>
        <taxon>Bacteria</taxon>
        <taxon>Pseudomonadati</taxon>
        <taxon>Pseudomonadota</taxon>
        <taxon>Gammaproteobacteria</taxon>
        <taxon>Cellvibrionales</taxon>
        <taxon>Spongiibacteraceae</taxon>
        <taxon>Oceanicoccus</taxon>
    </lineage>
</organism>
<dbReference type="EC" id="3.6.1.-" evidence="6"/>
<evidence type="ECO:0000256" key="4">
    <source>
        <dbReference type="ARBA" id="ARBA00015552"/>
    </source>
</evidence>
<dbReference type="AlphaFoldDB" id="A0A1X9NCN8"/>
<dbReference type="OrthoDB" id="8594221at2"/>
<comment type="subunit">
    <text evidence="3 6">Monomer.</text>
</comment>
<dbReference type="GO" id="GO:0004787">
    <property type="term" value="F:thiamine diphosphate phosphatase activity"/>
    <property type="evidence" value="ECO:0007669"/>
    <property type="project" value="InterPro"/>
</dbReference>
<dbReference type="PANTHER" id="PTHR43222:SF11">
    <property type="entry name" value="PHOSPHATASE NUDJ"/>
    <property type="match status" value="1"/>
</dbReference>
<comment type="similarity">
    <text evidence="2 6">Belongs to the Nudix hydrolase family. NudJ subfamily.</text>
</comment>
<proteinExistence type="inferred from homology"/>
<dbReference type="Proteomes" id="UP000193450">
    <property type="component" value="Chromosome"/>
</dbReference>
<dbReference type="PANTHER" id="PTHR43222">
    <property type="entry name" value="NUDIX HYDROLASE 23"/>
    <property type="match status" value="1"/>
</dbReference>
<dbReference type="SUPFAM" id="SSF55811">
    <property type="entry name" value="Nudix"/>
    <property type="match status" value="1"/>
</dbReference>
<accession>A0A1X9NCN8</accession>